<evidence type="ECO:0000256" key="3">
    <source>
        <dbReference type="ARBA" id="ARBA00023125"/>
    </source>
</evidence>
<dbReference type="Gene3D" id="1.10.10.10">
    <property type="entry name" value="Winged helix-like DNA-binding domain superfamily/Winged helix DNA-binding domain"/>
    <property type="match status" value="2"/>
</dbReference>
<evidence type="ECO:0000256" key="2">
    <source>
        <dbReference type="ARBA" id="ARBA00023082"/>
    </source>
</evidence>
<dbReference type="SUPFAM" id="SSF88659">
    <property type="entry name" value="Sigma3 and sigma4 domains of RNA polymerase sigma factors"/>
    <property type="match status" value="2"/>
</dbReference>
<evidence type="ECO:0000256" key="4">
    <source>
        <dbReference type="ARBA" id="ARBA00023163"/>
    </source>
</evidence>
<proteinExistence type="predicted"/>
<dbReference type="EMBL" id="MEXH01000011">
    <property type="protein sequence ID" value="OGC92646.1"/>
    <property type="molecule type" value="Genomic_DNA"/>
</dbReference>
<reference evidence="6 7" key="1">
    <citation type="journal article" date="2016" name="Nat. Commun.">
        <title>Thousands of microbial genomes shed light on interconnected biogeochemical processes in an aquifer system.</title>
        <authorList>
            <person name="Anantharaman K."/>
            <person name="Brown C.T."/>
            <person name="Hug L.A."/>
            <person name="Sharon I."/>
            <person name="Castelle C.J."/>
            <person name="Probst A.J."/>
            <person name="Thomas B.C."/>
            <person name="Singh A."/>
            <person name="Wilkins M.J."/>
            <person name="Karaoz U."/>
            <person name="Brodie E.L."/>
            <person name="Williams K.H."/>
            <person name="Hubbard S.S."/>
            <person name="Banfield J.F."/>
        </authorList>
    </citation>
    <scope>NUCLEOTIDE SEQUENCE [LARGE SCALE GENOMIC DNA]</scope>
</reference>
<dbReference type="GO" id="GO:0006352">
    <property type="term" value="P:DNA-templated transcription initiation"/>
    <property type="evidence" value="ECO:0007669"/>
    <property type="project" value="InterPro"/>
</dbReference>
<protein>
    <recommendedName>
        <fullName evidence="5">RNA polymerase sigma-70 domain-containing protein</fullName>
    </recommendedName>
</protein>
<gene>
    <name evidence="6" type="ORF">A2876_03105</name>
</gene>
<keyword evidence="3" id="KW-0238">DNA-binding</keyword>
<feature type="domain" description="RNA polymerase sigma-70" evidence="5">
    <location>
        <begin position="69"/>
        <end position="82"/>
    </location>
</feature>
<evidence type="ECO:0000313" key="6">
    <source>
        <dbReference type="EMBL" id="OGC92646.1"/>
    </source>
</evidence>
<dbReference type="InterPro" id="IPR007627">
    <property type="entry name" value="RNA_pol_sigma70_r2"/>
</dbReference>
<keyword evidence="2" id="KW-0731">Sigma factor</keyword>
<keyword evidence="4" id="KW-0804">Transcription</keyword>
<dbReference type="InterPro" id="IPR014284">
    <property type="entry name" value="RNA_pol_sigma-70_dom"/>
</dbReference>
<organism evidence="6 7">
    <name type="scientific">Candidatus Amesbacteria bacterium RIFCSPHIGHO2_01_FULL_48_32b</name>
    <dbReference type="NCBI Taxonomy" id="1797253"/>
    <lineage>
        <taxon>Bacteria</taxon>
        <taxon>Candidatus Amesiibacteriota</taxon>
    </lineage>
</organism>
<evidence type="ECO:0000256" key="1">
    <source>
        <dbReference type="ARBA" id="ARBA00023015"/>
    </source>
</evidence>
<dbReference type="PANTHER" id="PTHR30603">
    <property type="entry name" value="RNA POLYMERASE SIGMA FACTOR RPO"/>
    <property type="match status" value="1"/>
</dbReference>
<name>A0A1F4YFX6_9BACT</name>
<dbReference type="InterPro" id="IPR007630">
    <property type="entry name" value="RNA_pol_sigma70_r4"/>
</dbReference>
<dbReference type="InterPro" id="IPR013325">
    <property type="entry name" value="RNA_pol_sigma_r2"/>
</dbReference>
<dbReference type="InterPro" id="IPR050239">
    <property type="entry name" value="Sigma-70_RNA_pol_init_factors"/>
</dbReference>
<dbReference type="InterPro" id="IPR013324">
    <property type="entry name" value="RNA_pol_sigma_r3/r4-like"/>
</dbReference>
<dbReference type="InterPro" id="IPR036388">
    <property type="entry name" value="WH-like_DNA-bd_sf"/>
</dbReference>
<dbReference type="Pfam" id="PF04545">
    <property type="entry name" value="Sigma70_r4"/>
    <property type="match status" value="1"/>
</dbReference>
<dbReference type="GO" id="GO:0016987">
    <property type="term" value="F:sigma factor activity"/>
    <property type="evidence" value="ECO:0007669"/>
    <property type="project" value="UniProtKB-KW"/>
</dbReference>
<evidence type="ECO:0000259" key="5">
    <source>
        <dbReference type="PROSITE" id="PS00715"/>
    </source>
</evidence>
<dbReference type="NCBIfam" id="TIGR02937">
    <property type="entry name" value="sigma70-ECF"/>
    <property type="match status" value="1"/>
</dbReference>
<dbReference type="CDD" id="cd06171">
    <property type="entry name" value="Sigma70_r4"/>
    <property type="match status" value="1"/>
</dbReference>
<dbReference type="PROSITE" id="PS00715">
    <property type="entry name" value="SIGMA70_1"/>
    <property type="match status" value="1"/>
</dbReference>
<dbReference type="InterPro" id="IPR007624">
    <property type="entry name" value="RNA_pol_sigma70_r3"/>
</dbReference>
<comment type="caution">
    <text evidence="6">The sequence shown here is derived from an EMBL/GenBank/DDBJ whole genome shotgun (WGS) entry which is preliminary data.</text>
</comment>
<accession>A0A1F4YFX6</accession>
<dbReference type="PANTHER" id="PTHR30603:SF60">
    <property type="entry name" value="RNA POLYMERASE SIGMA FACTOR RPOD"/>
    <property type="match status" value="1"/>
</dbReference>
<dbReference type="GO" id="GO:0003677">
    <property type="term" value="F:DNA binding"/>
    <property type="evidence" value="ECO:0007669"/>
    <property type="project" value="UniProtKB-KW"/>
</dbReference>
<dbReference type="InterPro" id="IPR000943">
    <property type="entry name" value="RNA_pol_sigma70"/>
</dbReference>
<sequence>MTYDQEQELSHRYLAAKAILAKPSPRLSPQRQKIVEAGLEARDHLIKANLLLVISIAKKYRDRGVPFLDLIQQGNLGLITAVERFEPDRHHKISTYATWWIRQSITRAIADQGRTIRIPVHMHDQIQRFYNTANRLTQSFGRDPTIEELADALNITPQKAGNLKKLSRLPLSLDQPMDEEDSDGADLGDFIPDPSPSAPDEANQIIFKAQVRAVLDSLPPREAKILRLRYGIDCDPLILEQIGAKFGLTRERIRQIEGIALKRLRHPHHARKLRRYFSDFS</sequence>
<dbReference type="SUPFAM" id="SSF88946">
    <property type="entry name" value="Sigma2 domain of RNA polymerase sigma factors"/>
    <property type="match status" value="1"/>
</dbReference>
<dbReference type="PRINTS" id="PR00046">
    <property type="entry name" value="SIGMA70FCT"/>
</dbReference>
<dbReference type="Pfam" id="PF04539">
    <property type="entry name" value="Sigma70_r3"/>
    <property type="match status" value="1"/>
</dbReference>
<evidence type="ECO:0000313" key="7">
    <source>
        <dbReference type="Proteomes" id="UP000178176"/>
    </source>
</evidence>
<dbReference type="Pfam" id="PF04542">
    <property type="entry name" value="Sigma70_r2"/>
    <property type="match status" value="1"/>
</dbReference>
<keyword evidence="1" id="KW-0805">Transcription regulation</keyword>
<dbReference type="Gene3D" id="1.10.601.10">
    <property type="entry name" value="RNA Polymerase Primary Sigma Factor"/>
    <property type="match status" value="1"/>
</dbReference>
<dbReference type="Proteomes" id="UP000178176">
    <property type="component" value="Unassembled WGS sequence"/>
</dbReference>
<dbReference type="AlphaFoldDB" id="A0A1F4YFX6"/>